<dbReference type="GeneID" id="14891478"/>
<dbReference type="InterPro" id="IPR051419">
    <property type="entry name" value="Lys/N-term_MeTrsfase_sf"/>
</dbReference>
<protein>
    <recommendedName>
        <fullName evidence="4">Methyltransferase domain-containing protein</fullName>
    </recommendedName>
</protein>
<reference evidence="5 6" key="1">
    <citation type="submission" date="2012-10" db="EMBL/GenBank/DDBJ databases">
        <authorList>
            <person name="Zafar N."/>
            <person name="Inman J."/>
            <person name="Hall N."/>
            <person name="Lorenzi H."/>
            <person name="Caler E."/>
        </authorList>
    </citation>
    <scope>NUCLEOTIDE SEQUENCE [LARGE SCALE GENOMIC DNA]</scope>
    <source>
        <strain evidence="5 6">IP1</strain>
    </source>
</reference>
<dbReference type="VEuPathDB" id="AmoebaDB:EIN_523820"/>
<dbReference type="KEGG" id="eiv:EIN_523820"/>
<dbReference type="InterPro" id="IPR029063">
    <property type="entry name" value="SAM-dependent_MTases_sf"/>
</dbReference>
<dbReference type="OrthoDB" id="411785at2759"/>
<dbReference type="EMBL" id="KB206368">
    <property type="protein sequence ID" value="ELP92484.1"/>
    <property type="molecule type" value="Genomic_DNA"/>
</dbReference>
<keyword evidence="6" id="KW-1185">Reference proteome</keyword>
<evidence type="ECO:0000259" key="4">
    <source>
        <dbReference type="Pfam" id="PF13847"/>
    </source>
</evidence>
<dbReference type="SUPFAM" id="SSF53335">
    <property type="entry name" value="S-adenosyl-L-methionine-dependent methyltransferases"/>
    <property type="match status" value="1"/>
</dbReference>
<gene>
    <name evidence="5" type="ORF">EIN_523820</name>
</gene>
<comment type="similarity">
    <text evidence="1">Belongs to the methyltransferase superfamily.</text>
</comment>
<dbReference type="GO" id="GO:0008168">
    <property type="term" value="F:methyltransferase activity"/>
    <property type="evidence" value="ECO:0007669"/>
    <property type="project" value="UniProtKB-KW"/>
</dbReference>
<evidence type="ECO:0000256" key="3">
    <source>
        <dbReference type="ARBA" id="ARBA00022679"/>
    </source>
</evidence>
<dbReference type="GO" id="GO:0032259">
    <property type="term" value="P:methylation"/>
    <property type="evidence" value="ECO:0007669"/>
    <property type="project" value="UniProtKB-KW"/>
</dbReference>
<proteinExistence type="inferred from homology"/>
<organism evidence="5 6">
    <name type="scientific">Entamoeba invadens IP1</name>
    <dbReference type="NCBI Taxonomy" id="370355"/>
    <lineage>
        <taxon>Eukaryota</taxon>
        <taxon>Amoebozoa</taxon>
        <taxon>Evosea</taxon>
        <taxon>Archamoebae</taxon>
        <taxon>Mastigamoebida</taxon>
        <taxon>Entamoebidae</taxon>
        <taxon>Entamoeba</taxon>
    </lineage>
</organism>
<dbReference type="PANTHER" id="PTHR12176">
    <property type="entry name" value="SAM-DEPENDENT METHYLTRANSFERASE SUPERFAMILY PROTEIN"/>
    <property type="match status" value="1"/>
</dbReference>
<accession>A0A0A1UBJ5</accession>
<evidence type="ECO:0000256" key="1">
    <source>
        <dbReference type="ARBA" id="ARBA00008361"/>
    </source>
</evidence>
<dbReference type="Proteomes" id="UP000014680">
    <property type="component" value="Unassembled WGS sequence"/>
</dbReference>
<evidence type="ECO:0000256" key="2">
    <source>
        <dbReference type="ARBA" id="ARBA00022603"/>
    </source>
</evidence>
<dbReference type="PANTHER" id="PTHR12176:SF79">
    <property type="entry name" value="METHYLTRANSFERASE TYPE 11 DOMAIN-CONTAINING PROTEIN"/>
    <property type="match status" value="1"/>
</dbReference>
<name>A0A0A1UBJ5_ENTIV</name>
<evidence type="ECO:0000313" key="6">
    <source>
        <dbReference type="Proteomes" id="UP000014680"/>
    </source>
</evidence>
<dbReference type="AlphaFoldDB" id="A0A0A1UBJ5"/>
<feature type="domain" description="Methyltransferase" evidence="4">
    <location>
        <begin position="87"/>
        <end position="222"/>
    </location>
</feature>
<sequence>MEDLDLSQESQAALLQYFSSYNTYSEFSSELSHFNEESEKPDLETKAYATETFWEDRYKTDSNTFEWLSNYEEISNILDEWLMNFKKSSRLLVTGCGTSELTQKLSVIGNWSDIVSMDCSPSVIEAMKKKYPSQGVTWDVNDLTHMTYRDGEFSIIIDKATIDALLAADKNSEESEKDDENINHTQNVVKMMKELSRVLQRGGVLIWLSFGENKTNFIQENPWGKNWCLEKSQEIGEAGCMQYTAYLIRKK</sequence>
<dbReference type="RefSeq" id="XP_004259255.1">
    <property type="nucleotide sequence ID" value="XM_004259207.1"/>
</dbReference>
<keyword evidence="2" id="KW-0489">Methyltransferase</keyword>
<dbReference type="OMA" id="FINAFVP"/>
<dbReference type="Pfam" id="PF13847">
    <property type="entry name" value="Methyltransf_31"/>
    <property type="match status" value="1"/>
</dbReference>
<keyword evidence="3" id="KW-0808">Transferase</keyword>
<dbReference type="InterPro" id="IPR025714">
    <property type="entry name" value="Methyltranfer_dom"/>
</dbReference>
<evidence type="ECO:0000313" key="5">
    <source>
        <dbReference type="EMBL" id="ELP92484.1"/>
    </source>
</evidence>
<dbReference type="Gene3D" id="3.40.50.150">
    <property type="entry name" value="Vaccinia Virus protein VP39"/>
    <property type="match status" value="1"/>
</dbReference>